<keyword evidence="2" id="KW-0813">Transport</keyword>
<dbReference type="SMART" id="SM00382">
    <property type="entry name" value="AAA"/>
    <property type="match status" value="1"/>
</dbReference>
<dbReference type="KEGG" id="bgy:BGLY_0556"/>
<evidence type="ECO:0000313" key="7">
    <source>
        <dbReference type="Proteomes" id="UP000288675"/>
    </source>
</evidence>
<evidence type="ECO:0000259" key="5">
    <source>
        <dbReference type="PROSITE" id="PS50893"/>
    </source>
</evidence>
<dbReference type="GO" id="GO:0016887">
    <property type="term" value="F:ATP hydrolysis activity"/>
    <property type="evidence" value="ECO:0007669"/>
    <property type="project" value="InterPro"/>
</dbReference>
<evidence type="ECO:0000256" key="2">
    <source>
        <dbReference type="ARBA" id="ARBA00022448"/>
    </source>
</evidence>
<name>A0AAJ4D1N1_9BACI</name>
<keyword evidence="3" id="KW-0547">Nucleotide-binding</keyword>
<organism evidence="6 7">
    <name type="scientific">Bacillus glycinifermentans</name>
    <dbReference type="NCBI Taxonomy" id="1664069"/>
    <lineage>
        <taxon>Bacteria</taxon>
        <taxon>Bacillati</taxon>
        <taxon>Bacillota</taxon>
        <taxon>Bacilli</taxon>
        <taxon>Bacillales</taxon>
        <taxon>Bacillaceae</taxon>
        <taxon>Bacillus</taxon>
    </lineage>
</organism>
<evidence type="ECO:0000256" key="1">
    <source>
        <dbReference type="ARBA" id="ARBA00005417"/>
    </source>
</evidence>
<sequence>MTPVLHIEGVDKIIDGKTILKNINLEADKGEIIGLLGPNGSGKTTLIKLMTGLIKQSSGSIIINGFPIDRQFEKAIQAVGAIVENPEFYPYLTGYENLIHYANMHKDIAQERLDEVVERVGLGDAIDDKVKTYSLGMRQRLGIAQAILHRPKLLILDEPTNGLDPAGMKDFRGHLRELAKEEGTVILFATHLLKEVEDLCDRVVILQNGRVKSTVTLHGAEEKLEKALLEVEPEEKALQWLKGNGYEAWKEKGLIAVKVEKRKILDLNKQLVMNDIDVYSIAPFKQSLEDEYMTLTAAMEEEGDFDVQTHQK</sequence>
<dbReference type="AlphaFoldDB" id="A0AAJ4D1N1"/>
<feature type="domain" description="ABC transporter" evidence="5">
    <location>
        <begin position="5"/>
        <end position="233"/>
    </location>
</feature>
<dbReference type="InterPro" id="IPR017871">
    <property type="entry name" value="ABC_transporter-like_CS"/>
</dbReference>
<evidence type="ECO:0000256" key="4">
    <source>
        <dbReference type="ARBA" id="ARBA00022840"/>
    </source>
</evidence>
<dbReference type="InterPro" id="IPR027417">
    <property type="entry name" value="P-loop_NTPase"/>
</dbReference>
<dbReference type="RefSeq" id="WP_046132211.1">
    <property type="nucleotide sequence ID" value="NZ_CP035232.1"/>
</dbReference>
<keyword evidence="4 6" id="KW-0067">ATP-binding</keyword>
<dbReference type="PANTHER" id="PTHR43335:SF4">
    <property type="entry name" value="ABC TRANSPORTER, ATP-BINDING PROTEIN"/>
    <property type="match status" value="1"/>
</dbReference>
<accession>A0AAJ4D1N1</accession>
<dbReference type="GeneID" id="82851621"/>
<evidence type="ECO:0000256" key="3">
    <source>
        <dbReference type="ARBA" id="ARBA00022741"/>
    </source>
</evidence>
<proteinExistence type="inferred from homology"/>
<dbReference type="PROSITE" id="PS00211">
    <property type="entry name" value="ABC_TRANSPORTER_1"/>
    <property type="match status" value="1"/>
</dbReference>
<reference evidence="6 7" key="1">
    <citation type="submission" date="2019-01" db="EMBL/GenBank/DDBJ databases">
        <title>Genome sequence of Bacillus glycinifermentans SRCM103574.</title>
        <authorList>
            <person name="Kong H.-J."/>
            <person name="Jeong S.-Y."/>
            <person name="Jeong D.-Y."/>
        </authorList>
    </citation>
    <scope>NUCLEOTIDE SEQUENCE [LARGE SCALE GENOMIC DNA]</scope>
    <source>
        <strain evidence="6 7">SRCM103574</strain>
    </source>
</reference>
<dbReference type="GO" id="GO:0005524">
    <property type="term" value="F:ATP binding"/>
    <property type="evidence" value="ECO:0007669"/>
    <property type="project" value="UniProtKB-KW"/>
</dbReference>
<dbReference type="Proteomes" id="UP000288675">
    <property type="component" value="Chromosome"/>
</dbReference>
<dbReference type="PROSITE" id="PS50893">
    <property type="entry name" value="ABC_TRANSPORTER_2"/>
    <property type="match status" value="1"/>
</dbReference>
<dbReference type="Pfam" id="PF00005">
    <property type="entry name" value="ABC_tran"/>
    <property type="match status" value="1"/>
</dbReference>
<dbReference type="InterPro" id="IPR003593">
    <property type="entry name" value="AAA+_ATPase"/>
</dbReference>
<dbReference type="SUPFAM" id="SSF52540">
    <property type="entry name" value="P-loop containing nucleoside triphosphate hydrolases"/>
    <property type="match status" value="1"/>
</dbReference>
<dbReference type="PANTHER" id="PTHR43335">
    <property type="entry name" value="ABC TRANSPORTER, ATP-BINDING PROTEIN"/>
    <property type="match status" value="1"/>
</dbReference>
<dbReference type="Gene3D" id="3.40.50.300">
    <property type="entry name" value="P-loop containing nucleotide triphosphate hydrolases"/>
    <property type="match status" value="1"/>
</dbReference>
<evidence type="ECO:0000313" key="6">
    <source>
        <dbReference type="EMBL" id="QAT63986.1"/>
    </source>
</evidence>
<protein>
    <submittedName>
        <fullName evidence="6">ABC transporter ATP-binding protein</fullName>
    </submittedName>
</protein>
<dbReference type="InterPro" id="IPR003439">
    <property type="entry name" value="ABC_transporter-like_ATP-bd"/>
</dbReference>
<gene>
    <name evidence="6" type="ORF">EQZ20_02900</name>
</gene>
<comment type="similarity">
    <text evidence="1">Belongs to the ABC transporter superfamily.</text>
</comment>
<dbReference type="EMBL" id="CP035232">
    <property type="protein sequence ID" value="QAT63986.1"/>
    <property type="molecule type" value="Genomic_DNA"/>
</dbReference>